<dbReference type="AlphaFoldDB" id="A0A8J5JJ85"/>
<accession>A0A8J5JJ85</accession>
<dbReference type="Proteomes" id="UP000747542">
    <property type="component" value="Unassembled WGS sequence"/>
</dbReference>
<dbReference type="InterPro" id="IPR009057">
    <property type="entry name" value="Homeodomain-like_sf"/>
</dbReference>
<reference evidence="4" key="1">
    <citation type="journal article" date="2021" name="Sci. Adv.">
        <title>The American lobster genome reveals insights on longevity, neural, and immune adaptations.</title>
        <authorList>
            <person name="Polinski J.M."/>
            <person name="Zimin A.V."/>
            <person name="Clark K.F."/>
            <person name="Kohn A.B."/>
            <person name="Sadowski N."/>
            <person name="Timp W."/>
            <person name="Ptitsyn A."/>
            <person name="Khanna P."/>
            <person name="Romanova D.Y."/>
            <person name="Williams P."/>
            <person name="Greenwood S.J."/>
            <person name="Moroz L.L."/>
            <person name="Walt D.R."/>
            <person name="Bodnar A.G."/>
        </authorList>
    </citation>
    <scope>NUCLEOTIDE SEQUENCE</scope>
    <source>
        <strain evidence="4">GMGI-L3</strain>
    </source>
</reference>
<dbReference type="SUPFAM" id="SSF46689">
    <property type="entry name" value="Homeodomain-like"/>
    <property type="match status" value="1"/>
</dbReference>
<dbReference type="GO" id="GO:0003677">
    <property type="term" value="F:DNA binding"/>
    <property type="evidence" value="ECO:0007669"/>
    <property type="project" value="InterPro"/>
</dbReference>
<comment type="subcellular location">
    <subcellularLocation>
        <location evidence="1">Nucleus</location>
    </subcellularLocation>
</comment>
<evidence type="ECO:0000313" key="5">
    <source>
        <dbReference type="Proteomes" id="UP000747542"/>
    </source>
</evidence>
<dbReference type="GO" id="GO:0006313">
    <property type="term" value="P:DNA transposition"/>
    <property type="evidence" value="ECO:0007669"/>
    <property type="project" value="InterPro"/>
</dbReference>
<name>A0A8J5JJ85_HOMAM</name>
<comment type="caution">
    <text evidence="4">The sequence shown here is derived from an EMBL/GenBank/DDBJ whole genome shotgun (WGS) entry which is preliminary data.</text>
</comment>
<protein>
    <submittedName>
        <fullName evidence="4">Putative Transposase-containing protein 9</fullName>
    </submittedName>
</protein>
<dbReference type="GO" id="GO:0005634">
    <property type="term" value="C:nucleus"/>
    <property type="evidence" value="ECO:0007669"/>
    <property type="project" value="UniProtKB-SubCell"/>
</dbReference>
<sequence>MFGEQRERLKDLTQVCQLKGDEQQLKKYRLQQEASARASAKNKVLETDFEKIYPSRLRRSSLQLVQSPEGTRAASSRPGAAVCWTEVYREAENRTLSGYSDGWVLPTPKNQIRLKRGTLPTLMLPASEATRDKLPTPLSAASNSGNGNLKQELAAPANFNGQNCTTIPDMKQNRPMKCAGYQVTSLPTHTGVPTWRETGSSVASGLSWLRTDERGRKRLVQESDVACGPDAQEMEGEEQEEPALGTEDLEDITRGRAALLEEKNEREWIAVLIVFRMPGTNLTREEKVRILTLIEEKVPVNEIVRRTGRNKATIHRLKAVARDLPPASLPPAKPRSGRPRKTSKTTDALLRREVLKTPHITAAELQRNHPGVLGNVAQRTIQHRLQKELQLPCRRPAKKPLLTDKMRKTRLASTRKYQHWTPEQRAKVLRNERRKFRMRICFKNFAADLMDILAFGPHRVPSPAWCMLDIGPLNP</sequence>
<keyword evidence="5" id="KW-1185">Reference proteome</keyword>
<organism evidence="4 5">
    <name type="scientific">Homarus americanus</name>
    <name type="common">American lobster</name>
    <dbReference type="NCBI Taxonomy" id="6706"/>
    <lineage>
        <taxon>Eukaryota</taxon>
        <taxon>Metazoa</taxon>
        <taxon>Ecdysozoa</taxon>
        <taxon>Arthropoda</taxon>
        <taxon>Crustacea</taxon>
        <taxon>Multicrustacea</taxon>
        <taxon>Malacostraca</taxon>
        <taxon>Eumalacostraca</taxon>
        <taxon>Eucarida</taxon>
        <taxon>Decapoda</taxon>
        <taxon>Pleocyemata</taxon>
        <taxon>Astacidea</taxon>
        <taxon>Nephropoidea</taxon>
        <taxon>Nephropidae</taxon>
        <taxon>Homarus</taxon>
    </lineage>
</organism>
<feature type="domain" description="Transposase Tc1-like" evidence="3">
    <location>
        <begin position="350"/>
        <end position="418"/>
    </location>
</feature>
<gene>
    <name evidence="4" type="ORF">Hamer_G008890</name>
</gene>
<evidence type="ECO:0000256" key="1">
    <source>
        <dbReference type="ARBA" id="ARBA00004123"/>
    </source>
</evidence>
<evidence type="ECO:0000259" key="3">
    <source>
        <dbReference type="Pfam" id="PF01498"/>
    </source>
</evidence>
<feature type="region of interest" description="Disordered" evidence="2">
    <location>
        <begin position="323"/>
        <end position="345"/>
    </location>
</feature>
<dbReference type="InterPro" id="IPR002492">
    <property type="entry name" value="Transposase_Tc1-like"/>
</dbReference>
<dbReference type="EMBL" id="JAHLQT010035566">
    <property type="protein sequence ID" value="KAG7158251.1"/>
    <property type="molecule type" value="Genomic_DNA"/>
</dbReference>
<dbReference type="Pfam" id="PF01498">
    <property type="entry name" value="HTH_Tnp_Tc3_2"/>
    <property type="match status" value="1"/>
</dbReference>
<proteinExistence type="predicted"/>
<dbReference type="GO" id="GO:0015074">
    <property type="term" value="P:DNA integration"/>
    <property type="evidence" value="ECO:0007669"/>
    <property type="project" value="InterPro"/>
</dbReference>
<evidence type="ECO:0000256" key="2">
    <source>
        <dbReference type="SAM" id="MobiDB-lite"/>
    </source>
</evidence>
<evidence type="ECO:0000313" key="4">
    <source>
        <dbReference type="EMBL" id="KAG7158251.1"/>
    </source>
</evidence>